<comment type="caution">
    <text evidence="2">The sequence shown here is derived from an EMBL/GenBank/DDBJ whole genome shotgun (WGS) entry which is preliminary data.</text>
</comment>
<proteinExistence type="predicted"/>
<dbReference type="EMBL" id="JAMWBK010000006">
    <property type="protein sequence ID" value="KAJ8904238.1"/>
    <property type="molecule type" value="Genomic_DNA"/>
</dbReference>
<evidence type="ECO:0008006" key="4">
    <source>
        <dbReference type="Google" id="ProtNLM"/>
    </source>
</evidence>
<evidence type="ECO:0000256" key="1">
    <source>
        <dbReference type="SAM" id="MobiDB-lite"/>
    </source>
</evidence>
<accession>A0AAV8UT48</accession>
<evidence type="ECO:0000313" key="2">
    <source>
        <dbReference type="EMBL" id="KAJ8904238.1"/>
    </source>
</evidence>
<dbReference type="SUPFAM" id="SSF48371">
    <property type="entry name" value="ARM repeat"/>
    <property type="match status" value="1"/>
</dbReference>
<name>A0AAV8UT48_9RHOD</name>
<dbReference type="Proteomes" id="UP001157974">
    <property type="component" value="Unassembled WGS sequence"/>
</dbReference>
<evidence type="ECO:0000313" key="3">
    <source>
        <dbReference type="Proteomes" id="UP001157974"/>
    </source>
</evidence>
<reference evidence="2 3" key="1">
    <citation type="journal article" date="2023" name="Nat. Commun.">
        <title>Origin of minicircular mitochondrial genomes in red algae.</title>
        <authorList>
            <person name="Lee Y."/>
            <person name="Cho C.H."/>
            <person name="Lee Y.M."/>
            <person name="Park S.I."/>
            <person name="Yang J.H."/>
            <person name="West J.A."/>
            <person name="Bhattacharya D."/>
            <person name="Yoon H.S."/>
        </authorList>
    </citation>
    <scope>NUCLEOTIDE SEQUENCE [LARGE SCALE GENOMIC DNA]</scope>
    <source>
        <strain evidence="2 3">CCMP1338</strain>
        <tissue evidence="2">Whole cell</tissue>
    </source>
</reference>
<dbReference type="InterPro" id="IPR016024">
    <property type="entry name" value="ARM-type_fold"/>
</dbReference>
<feature type="region of interest" description="Disordered" evidence="1">
    <location>
        <begin position="1"/>
        <end position="30"/>
    </location>
</feature>
<organism evidence="2 3">
    <name type="scientific">Rhodosorus marinus</name>
    <dbReference type="NCBI Taxonomy" id="101924"/>
    <lineage>
        <taxon>Eukaryota</taxon>
        <taxon>Rhodophyta</taxon>
        <taxon>Stylonematophyceae</taxon>
        <taxon>Stylonematales</taxon>
        <taxon>Stylonemataceae</taxon>
        <taxon>Rhodosorus</taxon>
    </lineage>
</organism>
<sequence>MPKKGNVQDFKKKKKKVGKRKADELGTSTKTKSRKIFVPAQIRDASSEELLNPNLVSGGRRLALNDILSRCGHPAGKMRSDALSSLVLLERQEFRNASLSRSMWIGRAVEKCITMLEDSEFAVRKNVRKFLTNGLELLGPYREILAVRLAAAACSIDVQVRVDAVRTIEPLSGLLMNTIMSAERIASALKDVLGRSQDFSPDKRRAIAISIGSVIRSTMEQDQKDCASVKKMPKFYGAAEVTRGAAPGGRSWEVETVVVDLALVAISTFTSWTQEVGAAEDIVARKELAEKAIIFVEALVLISKIETDRRDEVNAAFEKEFENLYVYLSKSRASVVQEVAISVQRFEDTLVELFSSVGTELESTRDCLAEWIRSGGGLSVVPLSLACQMVGKFLSDEEKVNHWEMWLERWKKSSHHDKVRPECLDYFEESFRAIHDRCDSSNKLSLEERSREASLYKSFAGALPRLLWELVKSQAANADIELAAGKLWAVALYNRENPVGESALASGILRLIAGKKGGLTVPGPISYMPDAARSNVLGCVCFINCFYESADRGDKREMKDPFLVQLLDAFRCCFASEESLRKGLTTDLVHLMTCIPLSVSFLPNFLRTYLTAIERCIVWSREDAGKYAALTAAALKGFDASGTSISQVLRNAKNSIGEDNRFRAAIDLVL</sequence>
<dbReference type="AlphaFoldDB" id="A0AAV8UT48"/>
<protein>
    <recommendedName>
        <fullName evidence="4">Pre-rRNA-processing protein Ipi1 N-terminal domain-containing protein</fullName>
    </recommendedName>
</protein>
<keyword evidence="3" id="KW-1185">Reference proteome</keyword>
<gene>
    <name evidence="2" type="ORF">NDN08_000762</name>
</gene>